<proteinExistence type="predicted"/>
<organism evidence="1">
    <name type="scientific">Sesamum radiatum</name>
    <name type="common">Black benniseed</name>
    <dbReference type="NCBI Taxonomy" id="300843"/>
    <lineage>
        <taxon>Eukaryota</taxon>
        <taxon>Viridiplantae</taxon>
        <taxon>Streptophyta</taxon>
        <taxon>Embryophyta</taxon>
        <taxon>Tracheophyta</taxon>
        <taxon>Spermatophyta</taxon>
        <taxon>Magnoliopsida</taxon>
        <taxon>eudicotyledons</taxon>
        <taxon>Gunneridae</taxon>
        <taxon>Pentapetalae</taxon>
        <taxon>asterids</taxon>
        <taxon>lamiids</taxon>
        <taxon>Lamiales</taxon>
        <taxon>Pedaliaceae</taxon>
        <taxon>Sesamum</taxon>
    </lineage>
</organism>
<protein>
    <submittedName>
        <fullName evidence="1">Uncharacterized protein</fullName>
    </submittedName>
</protein>
<reference evidence="1" key="1">
    <citation type="submission" date="2020-06" db="EMBL/GenBank/DDBJ databases">
        <authorList>
            <person name="Li T."/>
            <person name="Hu X."/>
            <person name="Zhang T."/>
            <person name="Song X."/>
            <person name="Zhang H."/>
            <person name="Dai N."/>
            <person name="Sheng W."/>
            <person name="Hou X."/>
            <person name="Wei L."/>
        </authorList>
    </citation>
    <scope>NUCLEOTIDE SEQUENCE</scope>
    <source>
        <strain evidence="1">G02</strain>
        <tissue evidence="1">Leaf</tissue>
    </source>
</reference>
<sequence>MHGITRLLDTYACASRQAINFGKSSVVFSRNVALTIQTFIAGILGIQQTEKHHLYLGLPGMVGKSQWEVGILGTTGLQPSNASKAILRIFIDPTSFFDCLLKTRYSPHSSFLDAQLKSRPSFTWRSFLSAQPLLIAGIRWRVVSGSSIQVWGSPWIPRPISYRPITSIVVHEPSLLSSELVDGKRG</sequence>
<dbReference type="EMBL" id="JACGWJ010000012">
    <property type="protein sequence ID" value="KAL0385749.1"/>
    <property type="molecule type" value="Genomic_DNA"/>
</dbReference>
<evidence type="ECO:0000313" key="1">
    <source>
        <dbReference type="EMBL" id="KAL0385749.1"/>
    </source>
</evidence>
<comment type="caution">
    <text evidence="1">The sequence shown here is derived from an EMBL/GenBank/DDBJ whole genome shotgun (WGS) entry which is preliminary data.</text>
</comment>
<gene>
    <name evidence="1" type="ORF">Sradi_2969200</name>
</gene>
<name>A0AAW2S050_SESRA</name>
<reference evidence="1" key="2">
    <citation type="journal article" date="2024" name="Plant">
        <title>Genomic evolution and insights into agronomic trait innovations of Sesamum species.</title>
        <authorList>
            <person name="Miao H."/>
            <person name="Wang L."/>
            <person name="Qu L."/>
            <person name="Liu H."/>
            <person name="Sun Y."/>
            <person name="Le M."/>
            <person name="Wang Q."/>
            <person name="Wei S."/>
            <person name="Zheng Y."/>
            <person name="Lin W."/>
            <person name="Duan Y."/>
            <person name="Cao H."/>
            <person name="Xiong S."/>
            <person name="Wang X."/>
            <person name="Wei L."/>
            <person name="Li C."/>
            <person name="Ma Q."/>
            <person name="Ju M."/>
            <person name="Zhao R."/>
            <person name="Li G."/>
            <person name="Mu C."/>
            <person name="Tian Q."/>
            <person name="Mei H."/>
            <person name="Zhang T."/>
            <person name="Gao T."/>
            <person name="Zhang H."/>
        </authorList>
    </citation>
    <scope>NUCLEOTIDE SEQUENCE</scope>
    <source>
        <strain evidence="1">G02</strain>
    </source>
</reference>
<accession>A0AAW2S050</accession>
<dbReference type="AlphaFoldDB" id="A0AAW2S050"/>